<evidence type="ECO:0000256" key="3">
    <source>
        <dbReference type="ARBA" id="ARBA00023002"/>
    </source>
</evidence>
<dbReference type="GO" id="GO:0016709">
    <property type="term" value="F:oxidoreductase activity, acting on paired donors, with incorporation or reduction of molecular oxygen, NAD(P)H as one donor, and incorporation of one atom of oxygen"/>
    <property type="evidence" value="ECO:0007669"/>
    <property type="project" value="UniProtKB-ARBA"/>
</dbReference>
<dbReference type="Pfam" id="PF21274">
    <property type="entry name" value="Rng_hyd_C"/>
    <property type="match status" value="1"/>
</dbReference>
<dbReference type="InterPro" id="IPR036188">
    <property type="entry name" value="FAD/NAD-bd_sf"/>
</dbReference>
<accession>A0A3F3PKW0</accession>
<dbReference type="GeneID" id="38138101"/>
<dbReference type="PRINTS" id="PR00420">
    <property type="entry name" value="RNGMNOXGNASE"/>
</dbReference>
<evidence type="ECO:0000256" key="2">
    <source>
        <dbReference type="ARBA" id="ARBA00022827"/>
    </source>
</evidence>
<dbReference type="PANTHER" id="PTHR43004">
    <property type="entry name" value="TRK SYSTEM POTASSIUM UPTAKE PROTEIN"/>
    <property type="match status" value="1"/>
</dbReference>
<dbReference type="Pfam" id="PF01494">
    <property type="entry name" value="FAD_binding_3"/>
    <property type="match status" value="2"/>
</dbReference>
<proteinExistence type="predicted"/>
<name>A0A3F3PKW0_9EURO</name>
<protein>
    <submittedName>
        <fullName evidence="5">FAD binding domain-domain-containing protein</fullName>
    </submittedName>
</protein>
<evidence type="ECO:0000313" key="5">
    <source>
        <dbReference type="EMBL" id="RDH27570.1"/>
    </source>
</evidence>
<dbReference type="Gene3D" id="3.30.9.10">
    <property type="entry name" value="D-Amino Acid Oxidase, subunit A, domain 2"/>
    <property type="match status" value="1"/>
</dbReference>
<dbReference type="GO" id="GO:0006744">
    <property type="term" value="P:ubiquinone biosynthetic process"/>
    <property type="evidence" value="ECO:0007669"/>
    <property type="project" value="TreeGrafter"/>
</dbReference>
<dbReference type="EMBL" id="KZ852087">
    <property type="protein sequence ID" value="RDH27570.1"/>
    <property type="molecule type" value="Genomic_DNA"/>
</dbReference>
<sequence length="545" mass="59942">MTADTLPPVSKTSVLIIGGGPTGLTTALLLARYDLKTIIVERHYHRTGQPKAHAINPRSLEIFCQMGLDTPGLRSSGVPPGDGDTVRFVVSMAGREHGTLPYERQGPDTLEITPEPLFNIPQPSLEDFLLSAVKRNENITFCRGMQWEGCYQLEPRLLVSNVRERATDNLKIVASGYVLDCGGANSRARDLLGIPFAPLPQYVQNKVHHLSVHFNADLSGFQPGTLWWKTSPEKFTEQYCRELLDNVSFHAQGFPSTGSRLAIGERLPYEILSVTAWSTWPRTAGFYQSRKFPRAFVVGDAAHAFPPTGGLGVNTGIADAHNLAWKIQAVENGWANETILATYGKERRPVAVANAHQSVKNQVKLRNLKAALRNPPTDTASEDWDRWKEHLDTELRANAEHFDSIRLQIGYRYGEDEVSAGEEPCDVYVPSNKPGSRLPHAWIFFKGQKRLSTLDLVDGTGFVLILSDNSAGFLAAAVADFKGVPVTIHTFRVGSDFVLLADWWLSTVGLSSPGSGLLIRPDQHILGNVTSVEEIEQLVAACLCA</sequence>
<feature type="domain" description="FAD-binding" evidence="4">
    <location>
        <begin position="11"/>
        <end position="224"/>
    </location>
</feature>
<feature type="domain" description="FAD-binding" evidence="4">
    <location>
        <begin position="267"/>
        <end position="355"/>
    </location>
</feature>
<dbReference type="AlphaFoldDB" id="A0A3F3PKW0"/>
<dbReference type="Proteomes" id="UP000253729">
    <property type="component" value="Unassembled WGS sequence"/>
</dbReference>
<dbReference type="GO" id="GO:0005739">
    <property type="term" value="C:mitochondrion"/>
    <property type="evidence" value="ECO:0007669"/>
    <property type="project" value="TreeGrafter"/>
</dbReference>
<dbReference type="RefSeq" id="XP_026620592.1">
    <property type="nucleotide sequence ID" value="XM_026769745.1"/>
</dbReference>
<organism evidence="5 6">
    <name type="scientific">Aspergillus welwitschiae</name>
    <dbReference type="NCBI Taxonomy" id="1341132"/>
    <lineage>
        <taxon>Eukaryota</taxon>
        <taxon>Fungi</taxon>
        <taxon>Dikarya</taxon>
        <taxon>Ascomycota</taxon>
        <taxon>Pezizomycotina</taxon>
        <taxon>Eurotiomycetes</taxon>
        <taxon>Eurotiomycetidae</taxon>
        <taxon>Eurotiales</taxon>
        <taxon>Aspergillaceae</taxon>
        <taxon>Aspergillus</taxon>
        <taxon>Aspergillus subgen. Circumdati</taxon>
    </lineage>
</organism>
<dbReference type="PANTHER" id="PTHR43004:SF6">
    <property type="entry name" value="FAD_NAD(P)-BINDING OXIDOREDUCTASE FAMILY PROTEIN"/>
    <property type="match status" value="1"/>
</dbReference>
<dbReference type="Gene3D" id="3.50.50.60">
    <property type="entry name" value="FAD/NAD(P)-binding domain"/>
    <property type="match status" value="1"/>
</dbReference>
<keyword evidence="2" id="KW-0274">FAD</keyword>
<evidence type="ECO:0000256" key="1">
    <source>
        <dbReference type="ARBA" id="ARBA00022630"/>
    </source>
</evidence>
<dbReference type="InterPro" id="IPR050641">
    <property type="entry name" value="RIFMO-like"/>
</dbReference>
<evidence type="ECO:0000313" key="6">
    <source>
        <dbReference type="Proteomes" id="UP000253729"/>
    </source>
</evidence>
<reference evidence="5 6" key="1">
    <citation type="submission" date="2018-07" db="EMBL/GenBank/DDBJ databases">
        <title>The genomes of Aspergillus section Nigri reveals drivers in fungal speciation.</title>
        <authorList>
            <consortium name="DOE Joint Genome Institute"/>
            <person name="Vesth T.C."/>
            <person name="Nybo J."/>
            <person name="Theobald S."/>
            <person name="Brandl J."/>
            <person name="Frisvad J.C."/>
            <person name="Nielsen K.F."/>
            <person name="Lyhne E.K."/>
            <person name="Kogle M.E."/>
            <person name="Kuo A."/>
            <person name="Riley R."/>
            <person name="Clum A."/>
            <person name="Nolan M."/>
            <person name="Lipzen A."/>
            <person name="Salamov A."/>
            <person name="Henrissat B."/>
            <person name="Wiebenga A."/>
            <person name="De vries R.P."/>
            <person name="Grigoriev I.V."/>
            <person name="Mortensen U.H."/>
            <person name="Andersen M.R."/>
            <person name="Baker S.E."/>
        </authorList>
    </citation>
    <scope>NUCLEOTIDE SEQUENCE [LARGE SCALE GENOMIC DNA]</scope>
    <source>
        <strain evidence="5 6">CBS 139.54b</strain>
    </source>
</reference>
<gene>
    <name evidence="5" type="ORF">BDQ94DRAFT_163474</name>
</gene>
<dbReference type="GO" id="GO:0071949">
    <property type="term" value="F:FAD binding"/>
    <property type="evidence" value="ECO:0007669"/>
    <property type="project" value="InterPro"/>
</dbReference>
<dbReference type="InterPro" id="IPR002938">
    <property type="entry name" value="FAD-bd"/>
</dbReference>
<dbReference type="STRING" id="1341132.A0A3F3PKW0"/>
<evidence type="ECO:0000259" key="4">
    <source>
        <dbReference type="Pfam" id="PF01494"/>
    </source>
</evidence>
<dbReference type="SUPFAM" id="SSF51905">
    <property type="entry name" value="FAD/NAD(P)-binding domain"/>
    <property type="match status" value="1"/>
</dbReference>
<keyword evidence="6" id="KW-1185">Reference proteome</keyword>
<dbReference type="Gene3D" id="3.40.30.120">
    <property type="match status" value="1"/>
</dbReference>
<keyword evidence="1" id="KW-0285">Flavoprotein</keyword>
<keyword evidence="3" id="KW-0560">Oxidoreductase</keyword>